<sequence>MEDRQVAFISGPIDTGPNESYFHTHYVTKINDAIQRDHDFVIGPLPSGVDAEALAYLLAYPISPERITIFVTQAEDGMWGGHFRSMGVNLEVVEGQMTRDRDAALTRASTYDILRVRTKDEAREFYGRMWREAHITNTERNWKRRRGIAENEIVEELEINRSMGCSSDPPAPVKEKGCLARWVHEVFQD</sequence>
<organism evidence="1 2">
    <name type="scientific">Penicillium canescens</name>
    <dbReference type="NCBI Taxonomy" id="5083"/>
    <lineage>
        <taxon>Eukaryota</taxon>
        <taxon>Fungi</taxon>
        <taxon>Dikarya</taxon>
        <taxon>Ascomycota</taxon>
        <taxon>Pezizomycotina</taxon>
        <taxon>Eurotiomycetes</taxon>
        <taxon>Eurotiomycetidae</taxon>
        <taxon>Eurotiales</taxon>
        <taxon>Aspergillaceae</taxon>
        <taxon>Penicillium</taxon>
    </lineage>
</organism>
<dbReference type="Proteomes" id="UP001219568">
    <property type="component" value="Unassembled WGS sequence"/>
</dbReference>
<evidence type="ECO:0000313" key="1">
    <source>
        <dbReference type="EMBL" id="KAJ6034219.1"/>
    </source>
</evidence>
<keyword evidence="2" id="KW-1185">Reference proteome</keyword>
<reference evidence="1" key="1">
    <citation type="journal article" date="2023" name="IMA Fungus">
        <title>Comparative genomic study of the Penicillium genus elucidates a diverse pangenome and 15 lateral gene transfer events.</title>
        <authorList>
            <person name="Petersen C."/>
            <person name="Sorensen T."/>
            <person name="Nielsen M.R."/>
            <person name="Sondergaard T.E."/>
            <person name="Sorensen J.L."/>
            <person name="Fitzpatrick D.A."/>
            <person name="Frisvad J.C."/>
            <person name="Nielsen K.L."/>
        </authorList>
    </citation>
    <scope>NUCLEOTIDE SEQUENCE</scope>
    <source>
        <strain evidence="1">IBT 15450</strain>
    </source>
</reference>
<proteinExistence type="predicted"/>
<accession>A0AAD6I5P0</accession>
<evidence type="ECO:0000313" key="2">
    <source>
        <dbReference type="Proteomes" id="UP001219568"/>
    </source>
</evidence>
<protein>
    <submittedName>
        <fullName evidence="1">Uncharacterized protein</fullName>
    </submittedName>
</protein>
<dbReference type="EMBL" id="JAQJZL010000010">
    <property type="protein sequence ID" value="KAJ6034219.1"/>
    <property type="molecule type" value="Genomic_DNA"/>
</dbReference>
<gene>
    <name evidence="1" type="ORF">N7460_008394</name>
</gene>
<comment type="caution">
    <text evidence="1">The sequence shown here is derived from an EMBL/GenBank/DDBJ whole genome shotgun (WGS) entry which is preliminary data.</text>
</comment>
<dbReference type="AlphaFoldDB" id="A0AAD6I5P0"/>
<name>A0AAD6I5P0_PENCN</name>
<reference evidence="1" key="2">
    <citation type="submission" date="2023-01" db="EMBL/GenBank/DDBJ databases">
        <authorList>
            <person name="Petersen C."/>
        </authorList>
    </citation>
    <scope>NUCLEOTIDE SEQUENCE</scope>
    <source>
        <strain evidence="1">IBT 15450</strain>
    </source>
</reference>